<dbReference type="GO" id="GO:0016491">
    <property type="term" value="F:oxidoreductase activity"/>
    <property type="evidence" value="ECO:0007669"/>
    <property type="project" value="UniProtKB-KW"/>
</dbReference>
<dbReference type="EMBL" id="JADGJH010001940">
    <property type="protein sequence ID" value="KAJ3106717.1"/>
    <property type="molecule type" value="Genomic_DNA"/>
</dbReference>
<dbReference type="PANTHER" id="PTHR44054">
    <property type="entry name" value="SYNAPTIC VESICLE MEMBRANE PROTEIN VAT-1 HOMOLOG-LIKE"/>
    <property type="match status" value="1"/>
</dbReference>
<dbReference type="InterPro" id="IPR013154">
    <property type="entry name" value="ADH-like_N"/>
</dbReference>
<dbReference type="SMART" id="SM00829">
    <property type="entry name" value="PKS_ER"/>
    <property type="match status" value="1"/>
</dbReference>
<sequence>MHQAVFERANVIAVHTKPDPTPAAGEIRVRVKASGVNFADMLMRLGIYPEAPPFPNVAGYEVSGIVDAVGANVSEALVGKAVVGITYFNGYSDTVVAPAAQFIEKPASVSFIEAASIPVVYLTAYMLLIHMGSLRKGQTVLIHNAGSGVGLAAIDLANHIGAIAIGTASASKHAFLRTKGFAQLIDYRSEKWEERVLDLTNGKGVDLIIDPIGGRDSWLRNFKSLRKGGRLGFFGASTMHERIKSSKGIFGYIWAWVQIAFEMVLQAPSWSPLKLMDENKAVFGVNLAKLISDIEYPIQWLKEIFEGIDEGWIHPHIDSVFEITNVAGAHKRVEERKSLGKVVLVPDAKDPVHDQSRYNFIFEV</sequence>
<comment type="caution">
    <text evidence="3">The sequence shown here is derived from an EMBL/GenBank/DDBJ whole genome shotgun (WGS) entry which is preliminary data.</text>
</comment>
<dbReference type="Proteomes" id="UP001211907">
    <property type="component" value="Unassembled WGS sequence"/>
</dbReference>
<feature type="domain" description="Enoyl reductase (ER)" evidence="2">
    <location>
        <begin position="4"/>
        <end position="344"/>
    </location>
</feature>
<dbReference type="PANTHER" id="PTHR44054:SF1">
    <property type="entry name" value="SYNAPTIC VESICLE MEMBRANE PROTEIN VAT-1 HOMOLOG"/>
    <property type="match status" value="1"/>
</dbReference>
<dbReference type="SUPFAM" id="SSF50129">
    <property type="entry name" value="GroES-like"/>
    <property type="match status" value="1"/>
</dbReference>
<dbReference type="InterPro" id="IPR036291">
    <property type="entry name" value="NAD(P)-bd_dom_sf"/>
</dbReference>
<accession>A0AAD5XD19</accession>
<evidence type="ECO:0000313" key="3">
    <source>
        <dbReference type="EMBL" id="KAJ3106717.1"/>
    </source>
</evidence>
<dbReference type="InterPro" id="IPR011032">
    <property type="entry name" value="GroES-like_sf"/>
</dbReference>
<proteinExistence type="predicted"/>
<protein>
    <recommendedName>
        <fullName evidence="2">Enoyl reductase (ER) domain-containing protein</fullName>
    </recommendedName>
</protein>
<dbReference type="Pfam" id="PF08240">
    <property type="entry name" value="ADH_N"/>
    <property type="match status" value="1"/>
</dbReference>
<keyword evidence="1" id="KW-0560">Oxidoreductase</keyword>
<dbReference type="Gene3D" id="3.40.50.720">
    <property type="entry name" value="NAD(P)-binding Rossmann-like Domain"/>
    <property type="match status" value="1"/>
</dbReference>
<evidence type="ECO:0000256" key="1">
    <source>
        <dbReference type="ARBA" id="ARBA00023002"/>
    </source>
</evidence>
<organism evidence="3 4">
    <name type="scientific">Physocladia obscura</name>
    <dbReference type="NCBI Taxonomy" id="109957"/>
    <lineage>
        <taxon>Eukaryota</taxon>
        <taxon>Fungi</taxon>
        <taxon>Fungi incertae sedis</taxon>
        <taxon>Chytridiomycota</taxon>
        <taxon>Chytridiomycota incertae sedis</taxon>
        <taxon>Chytridiomycetes</taxon>
        <taxon>Chytridiales</taxon>
        <taxon>Chytriomycetaceae</taxon>
        <taxon>Physocladia</taxon>
    </lineage>
</organism>
<dbReference type="AlphaFoldDB" id="A0AAD5XD19"/>
<name>A0AAD5XD19_9FUNG</name>
<evidence type="ECO:0000259" key="2">
    <source>
        <dbReference type="SMART" id="SM00829"/>
    </source>
</evidence>
<dbReference type="InterPro" id="IPR052100">
    <property type="entry name" value="SV-ATPase_mito-regulator"/>
</dbReference>
<dbReference type="Pfam" id="PF13602">
    <property type="entry name" value="ADH_zinc_N_2"/>
    <property type="match status" value="1"/>
</dbReference>
<keyword evidence="4" id="KW-1185">Reference proteome</keyword>
<gene>
    <name evidence="3" type="ORF">HK100_003697</name>
</gene>
<dbReference type="InterPro" id="IPR020843">
    <property type="entry name" value="ER"/>
</dbReference>
<reference evidence="3" key="1">
    <citation type="submission" date="2020-05" db="EMBL/GenBank/DDBJ databases">
        <title>Phylogenomic resolution of chytrid fungi.</title>
        <authorList>
            <person name="Stajich J.E."/>
            <person name="Amses K."/>
            <person name="Simmons R."/>
            <person name="Seto K."/>
            <person name="Myers J."/>
            <person name="Bonds A."/>
            <person name="Quandt C.A."/>
            <person name="Barry K."/>
            <person name="Liu P."/>
            <person name="Grigoriev I."/>
            <person name="Longcore J.E."/>
            <person name="James T.Y."/>
        </authorList>
    </citation>
    <scope>NUCLEOTIDE SEQUENCE</scope>
    <source>
        <strain evidence="3">JEL0513</strain>
    </source>
</reference>
<dbReference type="SUPFAM" id="SSF51735">
    <property type="entry name" value="NAD(P)-binding Rossmann-fold domains"/>
    <property type="match status" value="1"/>
</dbReference>
<dbReference type="Gene3D" id="3.90.180.10">
    <property type="entry name" value="Medium-chain alcohol dehydrogenases, catalytic domain"/>
    <property type="match status" value="1"/>
</dbReference>
<evidence type="ECO:0000313" key="4">
    <source>
        <dbReference type="Proteomes" id="UP001211907"/>
    </source>
</evidence>